<dbReference type="GO" id="GO:0005524">
    <property type="term" value="F:ATP binding"/>
    <property type="evidence" value="ECO:0007669"/>
    <property type="project" value="InterPro"/>
</dbReference>
<dbReference type="PROSITE" id="PS51786">
    <property type="entry name" value="LON_PROTEOLYTIC"/>
    <property type="match status" value="1"/>
</dbReference>
<evidence type="ECO:0000256" key="2">
    <source>
        <dbReference type="PROSITE-ProRule" id="PRU01122"/>
    </source>
</evidence>
<protein>
    <recommendedName>
        <fullName evidence="2">endopeptidase La</fullName>
        <ecNumber evidence="2">3.4.21.53</ecNumber>
    </recommendedName>
</protein>
<keyword evidence="2" id="KW-0720">Serine protease</keyword>
<keyword evidence="1 2" id="KW-0645">Protease</keyword>
<dbReference type="PRINTS" id="PR00830">
    <property type="entry name" value="ENDOLAPTASE"/>
</dbReference>
<dbReference type="EC" id="3.4.21.53" evidence="2"/>
<dbReference type="SUPFAM" id="SSF52540">
    <property type="entry name" value="P-loop containing nucleoside triphosphate hydrolases"/>
    <property type="match status" value="1"/>
</dbReference>
<feature type="active site" evidence="2">
    <location>
        <position position="707"/>
    </location>
</feature>
<dbReference type="Pfam" id="PF20437">
    <property type="entry name" value="LonC_helical"/>
    <property type="match status" value="1"/>
</dbReference>
<gene>
    <name evidence="4" type="ORF">ND2E_2011</name>
</gene>
<dbReference type="InterPro" id="IPR046843">
    <property type="entry name" value="LonB_AAA-LID"/>
</dbReference>
<comment type="similarity">
    <text evidence="2">Belongs to the peptidase S16 family.</text>
</comment>
<dbReference type="InterPro" id="IPR041699">
    <property type="entry name" value="AAA_32"/>
</dbReference>
<dbReference type="GO" id="GO:0006508">
    <property type="term" value="P:proteolysis"/>
    <property type="evidence" value="ECO:0007669"/>
    <property type="project" value="UniProtKB-KW"/>
</dbReference>
<dbReference type="SUPFAM" id="SSF54211">
    <property type="entry name" value="Ribosomal protein S5 domain 2-like"/>
    <property type="match status" value="1"/>
</dbReference>
<evidence type="ECO:0000313" key="5">
    <source>
        <dbReference type="Proteomes" id="UP000029843"/>
    </source>
</evidence>
<dbReference type="PANTHER" id="PTHR10046">
    <property type="entry name" value="ATP DEPENDENT LON PROTEASE FAMILY MEMBER"/>
    <property type="match status" value="1"/>
</dbReference>
<name>A0A099KWQ4_COLPS</name>
<accession>A0A099KWQ4</accession>
<dbReference type="GO" id="GO:0004252">
    <property type="term" value="F:serine-type endopeptidase activity"/>
    <property type="evidence" value="ECO:0007669"/>
    <property type="project" value="UniProtKB-UniRule"/>
</dbReference>
<sequence length="805" mass="89689">MTKMPTYLTDKTRLGVDDLTSPLSASLFSNNKKPVSTSNEFGAQGFVGHERAKEALEFGLSMSAIGFNVFAMGEHGTGRQTLIKQMLTSLAMTKTAPDEWCYTNNFDESHIPLTLSVKPGDGKKLLISMNKFIDGLISLFPEVFDNPGYQRQKSAIDREFNQKYDQAISVVEELALKENVVLYEENGEVGFSPLVDGKPLNDKEFANLNETDRTNFYKSLNELENVLSEQLLELPLWKRISFDQLRQLKNDTAEKAIKPYLTELEKEFSNNEGVLEYLGKVKNHVVDAVLEILVTESDDTPTDKELRKLMVERFLPNLLVPRDDSKGAPVVYEQNPTYQNLFGHVDFASFQGSSYTSYRLIRPGALHKANGGYLLLDADKVLSQPMVWSRLKLALKTQQITIENPYSEYSPPSGYSLQPEKIPLQVKVVLLGDAEIYYTLQDYDQEFTELFRVLADFDRHLDKTDSNLIAFGQLIRQRADKYNYPEVSDEAVLELVRYALRRGEHKHKVSANIVQVNDLLDESNYCWQKHGSQGPLTAQHIALAQAAKKRRIGRLSETWLSEIKEQQVLINTEGSFIGKVNGLTVLEIGDSVFGTPARITATVYAGSEGVTDIEREVDLGKSIHSKGVLLLTGYLGHKYGQTFPVNISANIAIEQSYGHIDGDSASMAELCALISAITLLPIDQSLAITGSINQHGEVQSIGGVNEKIEGFFQLCKDKGLTGTQGVIIPKTNVINLMLNDEVMDAVSRGEFAIYAVESIDQALELLMNVDAGVISKTGRYPRKSIHGLALDKLENFSDILNGPEE</sequence>
<proteinExistence type="inferred from homology"/>
<dbReference type="Gene3D" id="3.40.50.300">
    <property type="entry name" value="P-loop containing nucleotide triphosphate hydrolases"/>
    <property type="match status" value="2"/>
</dbReference>
<dbReference type="Proteomes" id="UP000029843">
    <property type="component" value="Unassembled WGS sequence"/>
</dbReference>
<dbReference type="Gene3D" id="3.30.230.10">
    <property type="match status" value="1"/>
</dbReference>
<dbReference type="InterPro" id="IPR027417">
    <property type="entry name" value="P-loop_NTPase"/>
</dbReference>
<dbReference type="GO" id="GO:0004176">
    <property type="term" value="F:ATP-dependent peptidase activity"/>
    <property type="evidence" value="ECO:0007669"/>
    <property type="project" value="UniProtKB-UniRule"/>
</dbReference>
<feature type="domain" description="Lon proteolytic" evidence="3">
    <location>
        <begin position="574"/>
        <end position="769"/>
    </location>
</feature>
<dbReference type="PATRIC" id="fig|28229.4.peg.1034"/>
<keyword evidence="2" id="KW-0378">Hydrolase</keyword>
<dbReference type="InterPro" id="IPR020568">
    <property type="entry name" value="Ribosomal_Su5_D2-typ_SF"/>
</dbReference>
<dbReference type="AlphaFoldDB" id="A0A099KWQ4"/>
<dbReference type="InterPro" id="IPR008269">
    <property type="entry name" value="Lon_proteolytic"/>
</dbReference>
<dbReference type="GO" id="GO:0030163">
    <property type="term" value="P:protein catabolic process"/>
    <property type="evidence" value="ECO:0007669"/>
    <property type="project" value="InterPro"/>
</dbReference>
<dbReference type="InterPro" id="IPR046844">
    <property type="entry name" value="Lon-like_helical"/>
</dbReference>
<organism evidence="4 5">
    <name type="scientific">Colwellia psychrerythraea</name>
    <name type="common">Vibrio psychroerythus</name>
    <dbReference type="NCBI Taxonomy" id="28229"/>
    <lineage>
        <taxon>Bacteria</taxon>
        <taxon>Pseudomonadati</taxon>
        <taxon>Pseudomonadota</taxon>
        <taxon>Gammaproteobacteria</taxon>
        <taxon>Alteromonadales</taxon>
        <taxon>Colwelliaceae</taxon>
        <taxon>Colwellia</taxon>
    </lineage>
</organism>
<evidence type="ECO:0000259" key="3">
    <source>
        <dbReference type="PROSITE" id="PS51786"/>
    </source>
</evidence>
<evidence type="ECO:0000256" key="1">
    <source>
        <dbReference type="ARBA" id="ARBA00022670"/>
    </source>
</evidence>
<dbReference type="EMBL" id="JQED01000007">
    <property type="protein sequence ID" value="KGJ94078.1"/>
    <property type="molecule type" value="Genomic_DNA"/>
</dbReference>
<comment type="caution">
    <text evidence="4">The sequence shown here is derived from an EMBL/GenBank/DDBJ whole genome shotgun (WGS) entry which is preliminary data.</text>
</comment>
<evidence type="ECO:0000313" key="4">
    <source>
        <dbReference type="EMBL" id="KGJ94078.1"/>
    </source>
</evidence>
<dbReference type="Pfam" id="PF20436">
    <property type="entry name" value="LonB_AAA-LID"/>
    <property type="match status" value="1"/>
</dbReference>
<reference evidence="4 5" key="1">
    <citation type="submission" date="2014-08" db="EMBL/GenBank/DDBJ databases">
        <title>Genomic and Phenotypic Diversity of Colwellia psychrerythraea strains from Disparate Marine Basins.</title>
        <authorList>
            <person name="Techtmann S.M."/>
            <person name="Stelling S.C."/>
            <person name="Utturkar S.M."/>
            <person name="Alshibli N."/>
            <person name="Harris A."/>
            <person name="Brown S.D."/>
            <person name="Hazen T.C."/>
        </authorList>
    </citation>
    <scope>NUCLEOTIDE SEQUENCE [LARGE SCALE GENOMIC DNA]</scope>
    <source>
        <strain evidence="4 5">ND2E</strain>
    </source>
</reference>
<dbReference type="InterPro" id="IPR027065">
    <property type="entry name" value="Lon_Prtase"/>
</dbReference>
<dbReference type="Gene3D" id="1.10.8.60">
    <property type="match status" value="1"/>
</dbReference>
<feature type="active site" evidence="2">
    <location>
        <position position="664"/>
    </location>
</feature>
<dbReference type="InterPro" id="IPR014721">
    <property type="entry name" value="Ribsml_uS5_D2-typ_fold_subgr"/>
</dbReference>
<dbReference type="Pfam" id="PF05362">
    <property type="entry name" value="Lon_C"/>
    <property type="match status" value="1"/>
</dbReference>
<comment type="catalytic activity">
    <reaction evidence="2">
        <text>Hydrolysis of proteins in presence of ATP.</text>
        <dbReference type="EC" id="3.4.21.53"/>
    </reaction>
</comment>
<dbReference type="Pfam" id="PF13654">
    <property type="entry name" value="AAA_32"/>
    <property type="match status" value="1"/>
</dbReference>